<feature type="compositionally biased region" description="Polar residues" evidence="5">
    <location>
        <begin position="213"/>
        <end position="227"/>
    </location>
</feature>
<feature type="region of interest" description="Disordered" evidence="5">
    <location>
        <begin position="351"/>
        <end position="405"/>
    </location>
</feature>
<dbReference type="SMART" id="SM00064">
    <property type="entry name" value="FYVE"/>
    <property type="match status" value="1"/>
</dbReference>
<feature type="region of interest" description="Disordered" evidence="5">
    <location>
        <begin position="286"/>
        <end position="321"/>
    </location>
</feature>
<evidence type="ECO:0000256" key="2">
    <source>
        <dbReference type="ARBA" id="ARBA00022771"/>
    </source>
</evidence>
<dbReference type="Gene3D" id="3.30.40.10">
    <property type="entry name" value="Zinc/RING finger domain, C3HC4 (zinc finger)"/>
    <property type="match status" value="1"/>
</dbReference>
<dbReference type="InterPro" id="IPR013083">
    <property type="entry name" value="Znf_RING/FYVE/PHD"/>
</dbReference>
<keyword evidence="3" id="KW-0862">Zinc</keyword>
<evidence type="ECO:0000256" key="5">
    <source>
        <dbReference type="SAM" id="MobiDB-lite"/>
    </source>
</evidence>
<feature type="domain" description="FYVE-type" evidence="6">
    <location>
        <begin position="510"/>
        <end position="578"/>
    </location>
</feature>
<evidence type="ECO:0000256" key="3">
    <source>
        <dbReference type="ARBA" id="ARBA00022833"/>
    </source>
</evidence>
<dbReference type="InterPro" id="IPR017455">
    <property type="entry name" value="Znf_FYVE-rel"/>
</dbReference>
<reference evidence="7 8" key="1">
    <citation type="submission" date="2020-06" db="EMBL/GenBank/DDBJ databases">
        <title>The yeast mating-type switching endonuclease HO is a domesticated member of an unorthodox homing genetic element family.</title>
        <authorList>
            <person name="Coughlan A.Y."/>
            <person name="Lombardi L."/>
            <person name="Braun-Galleani S."/>
            <person name="Martos A.R."/>
            <person name="Galeote V."/>
            <person name="Bigey F."/>
            <person name="Dequin S."/>
            <person name="Byrne K.P."/>
            <person name="Wolfe K.H."/>
        </authorList>
    </citation>
    <scope>NUCLEOTIDE SEQUENCE [LARGE SCALE GENOMIC DNA]</scope>
    <source>
        <strain evidence="7 8">CBS2947</strain>
    </source>
</reference>
<feature type="compositionally biased region" description="Low complexity" evidence="5">
    <location>
        <begin position="63"/>
        <end position="82"/>
    </location>
</feature>
<feature type="region of interest" description="Disordered" evidence="5">
    <location>
        <begin position="1"/>
        <end position="82"/>
    </location>
</feature>
<gene>
    <name evidence="7" type="ORF">HG537_0C04640</name>
</gene>
<accession>A0A7H9HTT9</accession>
<dbReference type="PANTHER" id="PTHR39490:SF8">
    <property type="entry name" value="ZINC FINGER FYVE DOMAIN-CONTAINING PROTEIN 21"/>
    <property type="match status" value="1"/>
</dbReference>
<dbReference type="PANTHER" id="PTHR39490">
    <property type="entry name" value="ARRESTIN DOMAIN-CONTAINING PROTEIN D"/>
    <property type="match status" value="1"/>
</dbReference>
<dbReference type="GO" id="GO:0032266">
    <property type="term" value="F:phosphatidylinositol-3-phosphate binding"/>
    <property type="evidence" value="ECO:0007669"/>
    <property type="project" value="UniProtKB-ARBA"/>
</dbReference>
<evidence type="ECO:0000256" key="4">
    <source>
        <dbReference type="PROSITE-ProRule" id="PRU00091"/>
    </source>
</evidence>
<dbReference type="Proteomes" id="UP000510647">
    <property type="component" value="Chromosome 3"/>
</dbReference>
<keyword evidence="1" id="KW-0479">Metal-binding</keyword>
<evidence type="ECO:0000313" key="8">
    <source>
        <dbReference type="Proteomes" id="UP000510647"/>
    </source>
</evidence>
<evidence type="ECO:0000259" key="6">
    <source>
        <dbReference type="PROSITE" id="PS50178"/>
    </source>
</evidence>
<dbReference type="GO" id="GO:0098588">
    <property type="term" value="C:bounding membrane of organelle"/>
    <property type="evidence" value="ECO:0007669"/>
    <property type="project" value="UniProtKB-ARBA"/>
</dbReference>
<protein>
    <recommendedName>
        <fullName evidence="6">FYVE-type domain-containing protein</fullName>
    </recommendedName>
</protein>
<evidence type="ECO:0000256" key="1">
    <source>
        <dbReference type="ARBA" id="ARBA00022723"/>
    </source>
</evidence>
<dbReference type="PROSITE" id="PS50178">
    <property type="entry name" value="ZF_FYVE"/>
    <property type="match status" value="1"/>
</dbReference>
<dbReference type="InterPro" id="IPR052113">
    <property type="entry name" value="FYVE-type_Zinc_Finger"/>
</dbReference>
<name>A0A7H9HTT9_9SACH</name>
<dbReference type="InterPro" id="IPR011011">
    <property type="entry name" value="Znf_FYVE_PHD"/>
</dbReference>
<dbReference type="InterPro" id="IPR000306">
    <property type="entry name" value="Znf_FYVE"/>
</dbReference>
<dbReference type="GO" id="GO:0008270">
    <property type="term" value="F:zinc ion binding"/>
    <property type="evidence" value="ECO:0007669"/>
    <property type="project" value="UniProtKB-KW"/>
</dbReference>
<feature type="compositionally biased region" description="Polar residues" evidence="5">
    <location>
        <begin position="234"/>
        <end position="246"/>
    </location>
</feature>
<feature type="compositionally biased region" description="Polar residues" evidence="5">
    <location>
        <begin position="382"/>
        <end position="394"/>
    </location>
</feature>
<dbReference type="OrthoDB" id="10018316at2759"/>
<evidence type="ECO:0000313" key="7">
    <source>
        <dbReference type="EMBL" id="QLQ79815.1"/>
    </source>
</evidence>
<organism evidence="7 8">
    <name type="scientific">Torulaspora globosa</name>
    <dbReference type="NCBI Taxonomy" id="48254"/>
    <lineage>
        <taxon>Eukaryota</taxon>
        <taxon>Fungi</taxon>
        <taxon>Dikarya</taxon>
        <taxon>Ascomycota</taxon>
        <taxon>Saccharomycotina</taxon>
        <taxon>Saccharomycetes</taxon>
        <taxon>Saccharomycetales</taxon>
        <taxon>Saccharomycetaceae</taxon>
        <taxon>Torulaspora</taxon>
    </lineage>
</organism>
<sequence>MRRMSSVHSQSSDTVVQQQMNASEVQTQGYNGKTPAIREEEEETETESSREKRSYGLRKKKSFQSSSNSSLSSNSNGNSNRSVSTITFEKQKVIPHRARTQSAQSVLSSISLRSLLHQNNVQNQQTQQQQQNGEQETQPVSSYTNFNEQIQSPAMSSIRKKGIAGNHVSGAGGYNTTSGVSGTATGVFRRNSSENEIGMQMPFTDDSRPKLNPVSTRQQLQRQSSDVSFKKENVNPNEAVSMQRESSSYKDDDADIDSQKRLTKQALRKLSTLKHGVKDILNTDAGDYEEGQEDLASCDSSAGKGEDSGEQNEEWVESRDVGDESFVNKVNSMTHLKFGNKNVVLDSSSFDPNEYSSKASQSHIARPPVSNRKHSLDVIRQPNASIPSNSTINHSNKRSLKQIGNPKKPLYVPAVLRDVSETNITIDDVVRPVSPQHTLVSRNQNMTLRSTTSASSQASVISNHSSILEACKRRLGSFFLAASDHHNSDSQLGLKLEPPAPPTREHWLPDSKRSSCHYCHKLFTFLERKHHCRHCGDIFCQQHLAHWLYLNSNAQFMIGGGGVGTLSKICDNCLEDYESMIKNPTWKDKKDTRQIDGRNLTNTSSSVLQTGQSRITQAINVASSSEAGDTANDKDDVMGSVVGSVPADWNWSSF</sequence>
<dbReference type="CDD" id="cd15760">
    <property type="entry name" value="FYVE_scVPS27p_like"/>
    <property type="match status" value="1"/>
</dbReference>
<keyword evidence="2 4" id="KW-0863">Zinc-finger</keyword>
<dbReference type="SUPFAM" id="SSF57903">
    <property type="entry name" value="FYVE/PHD zinc finger"/>
    <property type="match status" value="1"/>
</dbReference>
<feature type="region of interest" description="Disordered" evidence="5">
    <location>
        <begin position="121"/>
        <end position="142"/>
    </location>
</feature>
<dbReference type="Pfam" id="PF01363">
    <property type="entry name" value="FYVE"/>
    <property type="match status" value="1"/>
</dbReference>
<feature type="compositionally biased region" description="Low complexity" evidence="5">
    <location>
        <begin position="121"/>
        <end position="138"/>
    </location>
</feature>
<keyword evidence="8" id="KW-1185">Reference proteome</keyword>
<feature type="compositionally biased region" description="Polar residues" evidence="5">
    <location>
        <begin position="1"/>
        <end position="31"/>
    </location>
</feature>
<dbReference type="EMBL" id="CP059269">
    <property type="protein sequence ID" value="QLQ79815.1"/>
    <property type="molecule type" value="Genomic_DNA"/>
</dbReference>
<feature type="region of interest" description="Disordered" evidence="5">
    <location>
        <begin position="192"/>
        <end position="257"/>
    </location>
</feature>
<proteinExistence type="predicted"/>
<dbReference type="AlphaFoldDB" id="A0A7H9HTT9"/>
<feature type="compositionally biased region" description="Polar residues" evidence="5">
    <location>
        <begin position="351"/>
        <end position="363"/>
    </location>
</feature>